<sequence length="137" mass="15221">MPFHYPPPPGTVLICRFPPPGATPTGEMTKTRPVIVVSRRLKGRPGLVSIVPVSMTAPRQEARWHVRVPAEAMPPGWGEREGSRWAKCDMAMVVSLERLSQARTQAKRGAPFSPLSRVDEATLYEIRKALSFVFELS</sequence>
<dbReference type="InterPro" id="IPR003477">
    <property type="entry name" value="PemK-like"/>
</dbReference>
<dbReference type="KEGG" id="lpy:FIV34_02025"/>
<dbReference type="AlphaFoldDB" id="A0A4Y5YYX8"/>
<dbReference type="EMBL" id="CP041046">
    <property type="protein sequence ID" value="QDE38057.1"/>
    <property type="molecule type" value="Genomic_DNA"/>
</dbReference>
<dbReference type="GO" id="GO:0003677">
    <property type="term" value="F:DNA binding"/>
    <property type="evidence" value="ECO:0007669"/>
    <property type="project" value="InterPro"/>
</dbReference>
<accession>A0A4Y5YYX8</accession>
<keyword evidence="2" id="KW-1185">Reference proteome</keyword>
<dbReference type="OrthoDB" id="7565736at2"/>
<dbReference type="Pfam" id="PF02452">
    <property type="entry name" value="PemK_toxin"/>
    <property type="match status" value="1"/>
</dbReference>
<reference evidence="1 2" key="1">
    <citation type="submission" date="2019-06" db="EMBL/GenBank/DDBJ databases">
        <title>A complete genome sequence for Luteibacter pinisoli MAH-14.</title>
        <authorList>
            <person name="Baltrus D.A."/>
        </authorList>
    </citation>
    <scope>NUCLEOTIDE SEQUENCE [LARGE SCALE GENOMIC DNA]</scope>
    <source>
        <strain evidence="1 2">MAH-14</strain>
    </source>
</reference>
<organism evidence="1 2">
    <name type="scientific">Luteibacter pinisoli</name>
    <dbReference type="NCBI Taxonomy" id="2589080"/>
    <lineage>
        <taxon>Bacteria</taxon>
        <taxon>Pseudomonadati</taxon>
        <taxon>Pseudomonadota</taxon>
        <taxon>Gammaproteobacteria</taxon>
        <taxon>Lysobacterales</taxon>
        <taxon>Rhodanobacteraceae</taxon>
        <taxon>Luteibacter</taxon>
    </lineage>
</organism>
<dbReference type="Gene3D" id="2.30.30.110">
    <property type="match status" value="1"/>
</dbReference>
<evidence type="ECO:0000313" key="1">
    <source>
        <dbReference type="EMBL" id="QDE38057.1"/>
    </source>
</evidence>
<proteinExistence type="predicted"/>
<dbReference type="SUPFAM" id="SSF50118">
    <property type="entry name" value="Cell growth inhibitor/plasmid maintenance toxic component"/>
    <property type="match status" value="1"/>
</dbReference>
<dbReference type="InterPro" id="IPR011067">
    <property type="entry name" value="Plasmid_toxin/cell-grow_inhib"/>
</dbReference>
<dbReference type="RefSeq" id="WP_139979164.1">
    <property type="nucleotide sequence ID" value="NZ_CP041046.1"/>
</dbReference>
<name>A0A4Y5YYX8_9GAMM</name>
<evidence type="ECO:0000313" key="2">
    <source>
        <dbReference type="Proteomes" id="UP000316093"/>
    </source>
</evidence>
<evidence type="ECO:0008006" key="3">
    <source>
        <dbReference type="Google" id="ProtNLM"/>
    </source>
</evidence>
<protein>
    <recommendedName>
        <fullName evidence="3">Type II toxin-antitoxin system PemK/MazF family toxin</fullName>
    </recommendedName>
</protein>
<gene>
    <name evidence="1" type="ORF">FIV34_02025</name>
</gene>
<dbReference type="Proteomes" id="UP000316093">
    <property type="component" value="Chromosome"/>
</dbReference>